<dbReference type="GO" id="GO:0010833">
    <property type="term" value="P:telomere maintenance via telomere lengthening"/>
    <property type="evidence" value="ECO:0007669"/>
    <property type="project" value="UniProtKB-UniRule"/>
</dbReference>
<comment type="subunit">
    <text evidence="10">Homodimer.</text>
</comment>
<dbReference type="GO" id="GO:0005654">
    <property type="term" value="C:nucleoplasm"/>
    <property type="evidence" value="ECO:0007669"/>
    <property type="project" value="UniProtKB-ARBA"/>
</dbReference>
<dbReference type="InterPro" id="IPR038104">
    <property type="entry name" value="Rap1_C_sf"/>
</dbReference>
<protein>
    <recommendedName>
        <fullName evidence="2 10">Telomeric repeat-binding factor 2-interacting protein 1</fullName>
        <shortName evidence="10">TERF2-interacting telomeric protein 1</shortName>
    </recommendedName>
    <alternativeName>
        <fullName evidence="9 10">Repressor/activator protein 1 homolog</fullName>
    </alternativeName>
</protein>
<evidence type="ECO:0000313" key="14">
    <source>
        <dbReference type="Ensembl" id="ENSDCDP00010013550.1"/>
    </source>
</evidence>
<evidence type="ECO:0000256" key="9">
    <source>
        <dbReference type="ARBA" id="ARBA00032471"/>
    </source>
</evidence>
<evidence type="ECO:0000256" key="11">
    <source>
        <dbReference type="SAM" id="MobiDB-lite"/>
    </source>
</evidence>
<comment type="subcellular location">
    <subcellularLocation>
        <location evidence="10">Nucleus</location>
    </subcellularLocation>
    <subcellularLocation>
        <location evidence="10">Chromosome</location>
        <location evidence="10">Telomere</location>
    </subcellularLocation>
</comment>
<dbReference type="InterPro" id="IPR009057">
    <property type="entry name" value="Homeodomain-like_sf"/>
</dbReference>
<dbReference type="GO" id="GO:0042162">
    <property type="term" value="F:telomeric DNA binding"/>
    <property type="evidence" value="ECO:0007669"/>
    <property type="project" value="TreeGrafter"/>
</dbReference>
<reference evidence="14" key="3">
    <citation type="submission" date="2025-09" db="UniProtKB">
        <authorList>
            <consortium name="Ensembl"/>
        </authorList>
    </citation>
    <scope>IDENTIFICATION</scope>
</reference>
<dbReference type="InterPro" id="IPR039595">
    <property type="entry name" value="TE2IP/Rap1"/>
</dbReference>
<dbReference type="GO" id="GO:0070187">
    <property type="term" value="C:shelterin complex"/>
    <property type="evidence" value="ECO:0007669"/>
    <property type="project" value="TreeGrafter"/>
</dbReference>
<reference evidence="14" key="2">
    <citation type="submission" date="2025-08" db="UniProtKB">
        <authorList>
            <consortium name="Ensembl"/>
        </authorList>
    </citation>
    <scope>IDENTIFICATION</scope>
</reference>
<comment type="function">
    <text evidence="10">Acts both as a regulator of telomere function and as a transcription regulator. Involved in the regulation of telomere length and protection as a component of the shelterin complex (telosome). Does not bind DNA directly: recruited to telomeric double-stranded 5'-TTAGGG-3' repeats via its interaction with terf2. Independently of its function in telomeres, also acts as a transcription regulator: recruited to extratelomeric 5'-TTAGGG-3' sites via its association with terf2 or other factors, and regulates gene expression.</text>
</comment>
<name>A0AAY4AYT1_9TELE</name>
<keyword evidence="3 10" id="KW-0158">Chromosome</keyword>
<evidence type="ECO:0000256" key="6">
    <source>
        <dbReference type="ARBA" id="ARBA00023159"/>
    </source>
</evidence>
<evidence type="ECO:0000256" key="4">
    <source>
        <dbReference type="ARBA" id="ARBA00022895"/>
    </source>
</evidence>
<dbReference type="GeneTree" id="ENSGT01120000277648"/>
<organism evidence="14 15">
    <name type="scientific">Denticeps clupeoides</name>
    <name type="common">denticle herring</name>
    <dbReference type="NCBI Taxonomy" id="299321"/>
    <lineage>
        <taxon>Eukaryota</taxon>
        <taxon>Metazoa</taxon>
        <taxon>Chordata</taxon>
        <taxon>Craniata</taxon>
        <taxon>Vertebrata</taxon>
        <taxon>Euteleostomi</taxon>
        <taxon>Actinopterygii</taxon>
        <taxon>Neopterygii</taxon>
        <taxon>Teleostei</taxon>
        <taxon>Clupei</taxon>
        <taxon>Clupeiformes</taxon>
        <taxon>Denticipitoidei</taxon>
        <taxon>Denticipitidae</taxon>
        <taxon>Denticeps</taxon>
    </lineage>
</organism>
<evidence type="ECO:0000313" key="15">
    <source>
        <dbReference type="Proteomes" id="UP000694580"/>
    </source>
</evidence>
<sequence>MGYTIEEDQAILDFVSKHQKDVHGNCIWQDMEKAGVTGHSWQSMRDHYLKHLKHRRRVGRLNFELGQKSSSKAVQHKMTDIVLESQKHPEQGLSELRNQESEELTRLQVASVSVLEERCVLPPHRISDAPEQDLPPEIPEIPQPGVGPQQEPNPSVLAEKEPSSNKRARVDTVSDSPEIGQTFFIYKPIYLEKSFCIVFINISSMYSNLFKFAETGDQVALRVDHLPAGRTSTPVHIKMGILERAAKEFEDSQWPDEEHEEDQCQSISSTPSHHEVDTESGTEVLAQNGSSPQRRSLEPQCIGHDLRAEDNQQPGPSNATPVTSKAHLFLFDNESQEDNSPSTEEECVSQETLEKEGECLILDLMRESNQSLEEVTKVLLKTSGDVTLALRCLLEGHNSGPLWTCSDDELLLSGDHHSISKLRQIYGEAGVSDRMAFLQIL</sequence>
<dbReference type="Gene3D" id="1.10.10.60">
    <property type="entry name" value="Homeodomain-like"/>
    <property type="match status" value="1"/>
</dbReference>
<dbReference type="AlphaFoldDB" id="A0AAY4AYT1"/>
<gene>
    <name evidence="14" type="primary">GORASP1</name>
</gene>
<dbReference type="GO" id="GO:0031848">
    <property type="term" value="P:protection from non-homologous end joining at telomere"/>
    <property type="evidence" value="ECO:0007669"/>
    <property type="project" value="TreeGrafter"/>
</dbReference>
<dbReference type="Pfam" id="PF11626">
    <property type="entry name" value="Rap1_C"/>
    <property type="match status" value="1"/>
</dbReference>
<evidence type="ECO:0000256" key="7">
    <source>
        <dbReference type="ARBA" id="ARBA00023163"/>
    </source>
</evidence>
<dbReference type="Ensembl" id="ENSDCDT00010014299.1">
    <property type="protein sequence ID" value="ENSDCDP00010013550.1"/>
    <property type="gene ID" value="ENSDCDG00010006204.1"/>
</dbReference>
<keyword evidence="7 10" id="KW-0804">Transcription</keyword>
<dbReference type="Gene3D" id="1.10.10.2170">
    <property type="match status" value="1"/>
</dbReference>
<evidence type="ECO:0000256" key="1">
    <source>
        <dbReference type="ARBA" id="ARBA00010467"/>
    </source>
</evidence>
<evidence type="ECO:0000256" key="2">
    <source>
        <dbReference type="ARBA" id="ARBA00017805"/>
    </source>
</evidence>
<accession>A0AAY4AYT1</accession>
<evidence type="ECO:0000259" key="13">
    <source>
        <dbReference type="Pfam" id="PF11626"/>
    </source>
</evidence>
<keyword evidence="15" id="KW-1185">Reference proteome</keyword>
<dbReference type="CDD" id="cd11655">
    <property type="entry name" value="rap1_myb-like"/>
    <property type="match status" value="1"/>
</dbReference>
<reference evidence="14 15" key="1">
    <citation type="submission" date="2020-06" db="EMBL/GenBank/DDBJ databases">
        <authorList>
            <consortium name="Wellcome Sanger Institute Data Sharing"/>
        </authorList>
    </citation>
    <scope>NUCLEOTIDE SEQUENCE [LARGE SCALE GENOMIC DNA]</scope>
</reference>
<dbReference type="InterPro" id="IPR015010">
    <property type="entry name" value="TERF2IP_Myb"/>
</dbReference>
<proteinExistence type="inferred from homology"/>
<feature type="region of interest" description="Disordered" evidence="11">
    <location>
        <begin position="125"/>
        <end position="173"/>
    </location>
</feature>
<feature type="compositionally biased region" description="Acidic residues" evidence="11">
    <location>
        <begin position="251"/>
        <end position="263"/>
    </location>
</feature>
<keyword evidence="8 10" id="KW-0539">Nucleus</keyword>
<feature type="compositionally biased region" description="Basic and acidic residues" evidence="11">
    <location>
        <begin position="158"/>
        <end position="172"/>
    </location>
</feature>
<feature type="domain" description="TRF2-interacting telomeric protein/Rap1 C-terminal" evidence="13">
    <location>
        <begin position="367"/>
        <end position="439"/>
    </location>
</feature>
<keyword evidence="5 10" id="KW-0805">Transcription regulation</keyword>
<dbReference type="SUPFAM" id="SSF46689">
    <property type="entry name" value="Homeodomain-like"/>
    <property type="match status" value="1"/>
</dbReference>
<dbReference type="PANTHER" id="PTHR16466">
    <property type="entry name" value="TELOMERE REPEAT-BINDING FACTOR 2-INTERACTING PROTEIN 1"/>
    <property type="match status" value="1"/>
</dbReference>
<evidence type="ECO:0000256" key="5">
    <source>
        <dbReference type="ARBA" id="ARBA00023015"/>
    </source>
</evidence>
<dbReference type="Pfam" id="PF08914">
    <property type="entry name" value="Myb_Rap1"/>
    <property type="match status" value="1"/>
</dbReference>
<dbReference type="GO" id="GO:0006355">
    <property type="term" value="P:regulation of DNA-templated transcription"/>
    <property type="evidence" value="ECO:0007669"/>
    <property type="project" value="UniProtKB-UniRule"/>
</dbReference>
<evidence type="ECO:0000259" key="12">
    <source>
        <dbReference type="Pfam" id="PF08914"/>
    </source>
</evidence>
<comment type="similarity">
    <text evidence="1 10">Belongs to the RAP1 family.</text>
</comment>
<evidence type="ECO:0000256" key="8">
    <source>
        <dbReference type="ARBA" id="ARBA00023242"/>
    </source>
</evidence>
<keyword evidence="6 10" id="KW-0010">Activator</keyword>
<dbReference type="InterPro" id="IPR021661">
    <property type="entry name" value="Rap1_C"/>
</dbReference>
<dbReference type="Proteomes" id="UP000694580">
    <property type="component" value="Chromosome 12"/>
</dbReference>
<evidence type="ECO:0000256" key="10">
    <source>
        <dbReference type="RuleBase" id="RU367107"/>
    </source>
</evidence>
<dbReference type="PANTHER" id="PTHR16466:SF6">
    <property type="entry name" value="TELOMERIC REPEAT-BINDING FACTOR 2-INTERACTING PROTEIN 1"/>
    <property type="match status" value="1"/>
</dbReference>
<dbReference type="FunFam" id="1.10.10.60:FF:000246">
    <property type="entry name" value="Telomeric repeat-binding factor 2-interacting protein 1"/>
    <property type="match status" value="1"/>
</dbReference>
<feature type="region of interest" description="Disordered" evidence="11">
    <location>
        <begin position="249"/>
        <end position="280"/>
    </location>
</feature>
<evidence type="ECO:0000256" key="3">
    <source>
        <dbReference type="ARBA" id="ARBA00022454"/>
    </source>
</evidence>
<keyword evidence="4 10" id="KW-0779">Telomere</keyword>
<feature type="domain" description="TERF2-interacting telomeric protein 1 Myb" evidence="12">
    <location>
        <begin position="3"/>
        <end position="57"/>
    </location>
</feature>